<keyword evidence="6" id="KW-0418">Kinase</keyword>
<evidence type="ECO:0000256" key="4">
    <source>
        <dbReference type="ARBA" id="ARBA00022679"/>
    </source>
</evidence>
<comment type="catalytic activity">
    <reaction evidence="8">
        <text>L-threonyl-[protein] + ATP = O-phospho-L-threonyl-[protein] + ADP + H(+)</text>
        <dbReference type="Rhea" id="RHEA:46608"/>
        <dbReference type="Rhea" id="RHEA-COMP:11060"/>
        <dbReference type="Rhea" id="RHEA-COMP:11605"/>
        <dbReference type="ChEBI" id="CHEBI:15378"/>
        <dbReference type="ChEBI" id="CHEBI:30013"/>
        <dbReference type="ChEBI" id="CHEBI:30616"/>
        <dbReference type="ChEBI" id="CHEBI:61977"/>
        <dbReference type="ChEBI" id="CHEBI:456216"/>
        <dbReference type="EC" id="2.7.11.1"/>
    </reaction>
</comment>
<feature type="compositionally biased region" description="Basic and acidic residues" evidence="11">
    <location>
        <begin position="1"/>
        <end position="17"/>
    </location>
</feature>
<reference evidence="13 14" key="1">
    <citation type="journal article" date="2016" name="Sci. Rep.">
        <title>Draft genome sequencing and secretome analysis of fungal phytopathogen Ascochyta rabiei provides insight into the necrotrophic effector repertoire.</title>
        <authorList>
            <person name="Verma S."/>
            <person name="Gazara R.K."/>
            <person name="Nizam S."/>
            <person name="Parween S."/>
            <person name="Chattopadhyay D."/>
            <person name="Verma P.K."/>
        </authorList>
    </citation>
    <scope>NUCLEOTIDE SEQUENCE [LARGE SCALE GENOMIC DNA]</scope>
    <source>
        <strain evidence="13 14">ArDII</strain>
    </source>
</reference>
<feature type="binding site" evidence="10">
    <location>
        <position position="271"/>
    </location>
    <ligand>
        <name>ATP</name>
        <dbReference type="ChEBI" id="CHEBI:30616"/>
    </ligand>
</feature>
<dbReference type="InterPro" id="IPR000719">
    <property type="entry name" value="Prot_kinase_dom"/>
</dbReference>
<dbReference type="Gene3D" id="1.10.510.10">
    <property type="entry name" value="Transferase(Phosphotransferase) domain 1"/>
    <property type="match status" value="1"/>
</dbReference>
<evidence type="ECO:0000256" key="11">
    <source>
        <dbReference type="SAM" id="MobiDB-lite"/>
    </source>
</evidence>
<dbReference type="GO" id="GO:0005737">
    <property type="term" value="C:cytoplasm"/>
    <property type="evidence" value="ECO:0007669"/>
    <property type="project" value="TreeGrafter"/>
</dbReference>
<feature type="compositionally biased region" description="Basic and acidic residues" evidence="11">
    <location>
        <begin position="728"/>
        <end position="740"/>
    </location>
</feature>
<organism evidence="13 14">
    <name type="scientific">Didymella rabiei</name>
    <name type="common">Chickpea ascochyta blight fungus</name>
    <name type="synonym">Mycosphaerella rabiei</name>
    <dbReference type="NCBI Taxonomy" id="5454"/>
    <lineage>
        <taxon>Eukaryota</taxon>
        <taxon>Fungi</taxon>
        <taxon>Dikarya</taxon>
        <taxon>Ascomycota</taxon>
        <taxon>Pezizomycotina</taxon>
        <taxon>Dothideomycetes</taxon>
        <taxon>Pleosporomycetidae</taxon>
        <taxon>Pleosporales</taxon>
        <taxon>Pleosporineae</taxon>
        <taxon>Didymellaceae</taxon>
        <taxon>Ascochyta</taxon>
    </lineage>
</organism>
<accession>A0A163C3M7</accession>
<dbReference type="GO" id="GO:0004674">
    <property type="term" value="F:protein serine/threonine kinase activity"/>
    <property type="evidence" value="ECO:0007669"/>
    <property type="project" value="UniProtKB-KW"/>
</dbReference>
<proteinExistence type="inferred from homology"/>
<dbReference type="PANTHER" id="PTHR48012:SF10">
    <property type="entry name" value="FI20177P1"/>
    <property type="match status" value="1"/>
</dbReference>
<feature type="region of interest" description="Disordered" evidence="11">
    <location>
        <begin position="1003"/>
        <end position="1077"/>
    </location>
</feature>
<evidence type="ECO:0000313" key="13">
    <source>
        <dbReference type="EMBL" id="KZM22183.1"/>
    </source>
</evidence>
<dbReference type="PANTHER" id="PTHR48012">
    <property type="entry name" value="STERILE20-LIKE KINASE, ISOFORM B-RELATED"/>
    <property type="match status" value="1"/>
</dbReference>
<feature type="region of interest" description="Disordered" evidence="11">
    <location>
        <begin position="726"/>
        <end position="817"/>
    </location>
</feature>
<dbReference type="PROSITE" id="PS00108">
    <property type="entry name" value="PROTEIN_KINASE_ST"/>
    <property type="match status" value="1"/>
</dbReference>
<feature type="region of interest" description="Disordered" evidence="11">
    <location>
        <begin position="833"/>
        <end position="956"/>
    </location>
</feature>
<evidence type="ECO:0000256" key="2">
    <source>
        <dbReference type="ARBA" id="ARBA00012513"/>
    </source>
</evidence>
<name>A0A163C3M7_DIDRA</name>
<dbReference type="EC" id="2.7.11.1" evidence="2"/>
<evidence type="ECO:0000256" key="10">
    <source>
        <dbReference type="PROSITE-ProRule" id="PRU10141"/>
    </source>
</evidence>
<dbReference type="AlphaFoldDB" id="A0A163C3M7"/>
<comment type="caution">
    <text evidence="13">The sequence shown here is derived from an EMBL/GenBank/DDBJ whole genome shotgun (WGS) entry which is preliminary data.</text>
</comment>
<feature type="region of interest" description="Disordered" evidence="11">
    <location>
        <begin position="1229"/>
        <end position="1251"/>
    </location>
</feature>
<keyword evidence="5 10" id="KW-0547">Nucleotide-binding</keyword>
<evidence type="ECO:0000256" key="6">
    <source>
        <dbReference type="ARBA" id="ARBA00022777"/>
    </source>
</evidence>
<evidence type="ECO:0000256" key="9">
    <source>
        <dbReference type="ARBA" id="ARBA00048679"/>
    </source>
</evidence>
<feature type="region of interest" description="Disordered" evidence="11">
    <location>
        <begin position="1"/>
        <end position="141"/>
    </location>
</feature>
<feature type="compositionally biased region" description="Low complexity" evidence="11">
    <location>
        <begin position="93"/>
        <end position="111"/>
    </location>
</feature>
<dbReference type="SMART" id="SM00220">
    <property type="entry name" value="S_TKc"/>
    <property type="match status" value="1"/>
</dbReference>
<gene>
    <name evidence="13" type="ORF">ST47_g6649</name>
</gene>
<feature type="compositionally biased region" description="Basic and acidic residues" evidence="11">
    <location>
        <begin position="1237"/>
        <end position="1251"/>
    </location>
</feature>
<keyword evidence="14" id="KW-1185">Reference proteome</keyword>
<feature type="region of interest" description="Disordered" evidence="11">
    <location>
        <begin position="1108"/>
        <end position="1143"/>
    </location>
</feature>
<dbReference type="InterPro" id="IPR017441">
    <property type="entry name" value="Protein_kinase_ATP_BS"/>
</dbReference>
<dbReference type="Proteomes" id="UP000076837">
    <property type="component" value="Unassembled WGS sequence"/>
</dbReference>
<keyword evidence="4" id="KW-0808">Transferase</keyword>
<sequence>MLGEDTIRSLKRSKSDVEDLVPMGERTPPRDSASSTPRNRSSRAFSITRLTEGFRRKGRSSFSRSNSSIDKETISSPIADSRSPLCPPTSTDSLAASPSPLVSARSSPSPRKLLVATRPAAKHTYSVSDPTNNHSPPTRPRLATHVPPPLLPTASSFGSADTVVGSPLERIAETPFDCDHDSEHLDLDRLGRQLAKMETIRASLLPPAMTTGTKARAIQQAKEMEALVAERAKRSGDEPPQYDFYELIGKGAYGRVFKGKSRNTGGLVAIKIIDIDTVDYQEMTTKNLSETLKEIDILQQLRDSKARPYVNIIEEAKAVHNELWIISEYASGGSVATLMKPMAMLKNPGPGLPEKFIIPIARELALGLKYIHEAGVLHRDMKANNVLILEDGRVQLCDFGVSGTLEPQKSKRTTIVGTPFWMAPELQREWIKDADPHSLAKPREILYGSEVDIWAYGCTVYEMACGFPPHHRSAPFDLPNAGVPLLEGERYSDELKDFLSFVLQPDPQDRPTPDEILEHVYLKDTTKMYPTVILVKLVEDYYLWEQQGGARQSLFNVFGAQAPDPLAPENEDEDDDDWTFSTSDEFEQEHLPQFSDPFVGGDARQSYTGMGLPPVADMGRFEQLQARFKEESITRGQRRLNKLFDTETTPYRYSMIDEDDDGGKGRPPSDLVLRDFNPGAPNRETVIDLDFSLPSTDDMPSIDLGEVPTIKANRMKSLLREMEEEDAREIAREKEEREQREFEEENQLTKRATRDWTFPSAPDNRKTQEWTFPSMEAPAEEPDNRKTLDWSFPAAEPPNRKTMEWSFPAAEPPKPNRKTVEWTFDAAMAEANYDAPRNRTSRRRETKEYIFPAATAPIDENRSTMDFSFPMRSPSPKRTRDGSGTVLDYPSQPTLGPGFRPSLRHAATEPPSDDFPRVSSDPNSPLRSSMIDLDMASVEDYRPSTSGSESTYTGSIYTASDNPFNLEDQVQLSQNNHRASFHMKSQSEPNHAVQGLLTPQQYDEQGLPTTQDPHHPSMHARGVSSVSQMQAHPKPPATSIPPLAAHRPNQRSQQTWDGWSHTHAYGLGSDDQSPAMSVTTDTSLEEEDVDELWDTFERLTLQAQRKYQSYAPLRSSRRTESRDDMLDPRAAGLGLGVGSDTDDNYPYTSDSSSPPYAFHRHSRVSAGPNGRPLVEFPIPRGPDVEALLGVESDPRVMQDVLLKSAMELRDGTRASRDLLRAMRLSEVEEAGAAAADDVDHSTVRLPSRGRE</sequence>
<dbReference type="PROSITE" id="PS00107">
    <property type="entry name" value="PROTEIN_KINASE_ATP"/>
    <property type="match status" value="1"/>
</dbReference>
<dbReference type="InterPro" id="IPR050629">
    <property type="entry name" value="STE20/SPS1-PAK"/>
</dbReference>
<evidence type="ECO:0000256" key="1">
    <source>
        <dbReference type="ARBA" id="ARBA00008874"/>
    </source>
</evidence>
<feature type="compositionally biased region" description="Polar residues" evidence="11">
    <location>
        <begin position="125"/>
        <end position="136"/>
    </location>
</feature>
<feature type="compositionally biased region" description="Low complexity" evidence="11">
    <location>
        <begin position="944"/>
        <end position="956"/>
    </location>
</feature>
<dbReference type="Pfam" id="PF00069">
    <property type="entry name" value="Pkinase"/>
    <property type="match status" value="1"/>
</dbReference>
<evidence type="ECO:0000256" key="5">
    <source>
        <dbReference type="ARBA" id="ARBA00022741"/>
    </source>
</evidence>
<dbReference type="PROSITE" id="PS50011">
    <property type="entry name" value="PROTEIN_KINASE_DOM"/>
    <property type="match status" value="1"/>
</dbReference>
<evidence type="ECO:0000259" key="12">
    <source>
        <dbReference type="PROSITE" id="PS50011"/>
    </source>
</evidence>
<comment type="similarity">
    <text evidence="1">Belongs to the protein kinase superfamily. STE Ser/Thr protein kinase family. STE20 subfamily.</text>
</comment>
<dbReference type="SUPFAM" id="SSF56112">
    <property type="entry name" value="Protein kinase-like (PK-like)"/>
    <property type="match status" value="1"/>
</dbReference>
<dbReference type="EMBL" id="JYNV01000223">
    <property type="protein sequence ID" value="KZM22183.1"/>
    <property type="molecule type" value="Genomic_DNA"/>
</dbReference>
<evidence type="ECO:0000313" key="14">
    <source>
        <dbReference type="Proteomes" id="UP000076837"/>
    </source>
</evidence>
<evidence type="ECO:0000256" key="7">
    <source>
        <dbReference type="ARBA" id="ARBA00022840"/>
    </source>
</evidence>
<feature type="domain" description="Protein kinase" evidence="12">
    <location>
        <begin position="242"/>
        <end position="522"/>
    </location>
</feature>
<protein>
    <recommendedName>
        <fullName evidence="2">non-specific serine/threonine protein kinase</fullName>
        <ecNumber evidence="2">2.7.11.1</ecNumber>
    </recommendedName>
</protein>
<feature type="compositionally biased region" description="Polar residues" evidence="11">
    <location>
        <begin position="32"/>
        <end position="49"/>
    </location>
</feature>
<keyword evidence="7 10" id="KW-0067">ATP-binding</keyword>
<dbReference type="STRING" id="5454.A0A163C3M7"/>
<evidence type="ECO:0000256" key="3">
    <source>
        <dbReference type="ARBA" id="ARBA00022527"/>
    </source>
</evidence>
<feature type="compositionally biased region" description="Basic and acidic residues" evidence="11">
    <location>
        <begin position="1117"/>
        <end position="1127"/>
    </location>
</feature>
<comment type="catalytic activity">
    <reaction evidence="9">
        <text>L-seryl-[protein] + ATP = O-phospho-L-seryl-[protein] + ADP + H(+)</text>
        <dbReference type="Rhea" id="RHEA:17989"/>
        <dbReference type="Rhea" id="RHEA-COMP:9863"/>
        <dbReference type="Rhea" id="RHEA-COMP:11604"/>
        <dbReference type="ChEBI" id="CHEBI:15378"/>
        <dbReference type="ChEBI" id="CHEBI:29999"/>
        <dbReference type="ChEBI" id="CHEBI:30616"/>
        <dbReference type="ChEBI" id="CHEBI:83421"/>
        <dbReference type="ChEBI" id="CHEBI:456216"/>
        <dbReference type="EC" id="2.7.11.1"/>
    </reaction>
</comment>
<dbReference type="InterPro" id="IPR011009">
    <property type="entry name" value="Kinase-like_dom_sf"/>
</dbReference>
<keyword evidence="3" id="KW-0723">Serine/threonine-protein kinase</keyword>
<evidence type="ECO:0000256" key="8">
    <source>
        <dbReference type="ARBA" id="ARBA00047899"/>
    </source>
</evidence>
<dbReference type="GO" id="GO:0005524">
    <property type="term" value="F:ATP binding"/>
    <property type="evidence" value="ECO:0007669"/>
    <property type="project" value="UniProtKB-UniRule"/>
</dbReference>
<dbReference type="InterPro" id="IPR008271">
    <property type="entry name" value="Ser/Thr_kinase_AS"/>
</dbReference>